<gene>
    <name evidence="3" type="ORF">M6B38_356310</name>
</gene>
<dbReference type="Proteomes" id="UP001140949">
    <property type="component" value="Unassembled WGS sequence"/>
</dbReference>
<reference evidence="3" key="1">
    <citation type="journal article" date="2023" name="GigaByte">
        <title>Genome assembly of the bearded iris, Iris pallida Lam.</title>
        <authorList>
            <person name="Bruccoleri R.E."/>
            <person name="Oakeley E.J."/>
            <person name="Faust A.M.E."/>
            <person name="Altorfer M."/>
            <person name="Dessus-Babus S."/>
            <person name="Burckhardt D."/>
            <person name="Oertli M."/>
            <person name="Naumann U."/>
            <person name="Petersen F."/>
            <person name="Wong J."/>
        </authorList>
    </citation>
    <scope>NUCLEOTIDE SEQUENCE</scope>
    <source>
        <strain evidence="3">GSM-AAB239-AS_SAM_17_03QT</strain>
    </source>
</reference>
<evidence type="ECO:0000313" key="3">
    <source>
        <dbReference type="EMBL" id="KAJ6829729.1"/>
    </source>
</evidence>
<sequence length="55" mass="5966">MDGGATPTTEDVGGGLQGVDGKVSRDDESAHPWYRSLFSLSLTLSLSIALFFYWI</sequence>
<accession>A0AAX6GLR6</accession>
<proteinExistence type="predicted"/>
<name>A0AAX6GLR6_IRIPA</name>
<dbReference type="AlphaFoldDB" id="A0AAX6GLR6"/>
<evidence type="ECO:0000313" key="4">
    <source>
        <dbReference type="Proteomes" id="UP001140949"/>
    </source>
</evidence>
<keyword evidence="2" id="KW-0812">Transmembrane</keyword>
<keyword evidence="2" id="KW-1133">Transmembrane helix</keyword>
<feature type="transmembrane region" description="Helical" evidence="2">
    <location>
        <begin position="33"/>
        <end position="54"/>
    </location>
</feature>
<comment type="caution">
    <text evidence="3">The sequence shown here is derived from an EMBL/GenBank/DDBJ whole genome shotgun (WGS) entry which is preliminary data.</text>
</comment>
<organism evidence="3 4">
    <name type="scientific">Iris pallida</name>
    <name type="common">Sweet iris</name>
    <dbReference type="NCBI Taxonomy" id="29817"/>
    <lineage>
        <taxon>Eukaryota</taxon>
        <taxon>Viridiplantae</taxon>
        <taxon>Streptophyta</taxon>
        <taxon>Embryophyta</taxon>
        <taxon>Tracheophyta</taxon>
        <taxon>Spermatophyta</taxon>
        <taxon>Magnoliopsida</taxon>
        <taxon>Liliopsida</taxon>
        <taxon>Asparagales</taxon>
        <taxon>Iridaceae</taxon>
        <taxon>Iridoideae</taxon>
        <taxon>Irideae</taxon>
        <taxon>Iris</taxon>
    </lineage>
</organism>
<feature type="region of interest" description="Disordered" evidence="1">
    <location>
        <begin position="1"/>
        <end position="27"/>
    </location>
</feature>
<keyword evidence="2" id="KW-0472">Membrane</keyword>
<protein>
    <submittedName>
        <fullName evidence="3">Uncharacterized protein</fullName>
    </submittedName>
</protein>
<dbReference type="EMBL" id="JANAVB010018198">
    <property type="protein sequence ID" value="KAJ6829729.1"/>
    <property type="molecule type" value="Genomic_DNA"/>
</dbReference>
<keyword evidence="4" id="KW-1185">Reference proteome</keyword>
<evidence type="ECO:0000256" key="1">
    <source>
        <dbReference type="SAM" id="MobiDB-lite"/>
    </source>
</evidence>
<evidence type="ECO:0000256" key="2">
    <source>
        <dbReference type="SAM" id="Phobius"/>
    </source>
</evidence>
<reference evidence="3" key="2">
    <citation type="submission" date="2023-04" db="EMBL/GenBank/DDBJ databases">
        <authorList>
            <person name="Bruccoleri R.E."/>
            <person name="Oakeley E.J."/>
            <person name="Faust A.-M."/>
            <person name="Dessus-Babus S."/>
            <person name="Altorfer M."/>
            <person name="Burckhardt D."/>
            <person name="Oertli M."/>
            <person name="Naumann U."/>
            <person name="Petersen F."/>
            <person name="Wong J."/>
        </authorList>
    </citation>
    <scope>NUCLEOTIDE SEQUENCE</scope>
    <source>
        <strain evidence="3">GSM-AAB239-AS_SAM_17_03QT</strain>
        <tissue evidence="3">Leaf</tissue>
    </source>
</reference>